<gene>
    <name evidence="1" type="ORF">PSS4_v1_1560077</name>
</gene>
<proteinExistence type="predicted"/>
<protein>
    <submittedName>
        <fullName evidence="1">Uncharacterized protein</fullName>
    </submittedName>
</protein>
<name>A0A0S4UEB3_RALSL</name>
<evidence type="ECO:0000313" key="1">
    <source>
        <dbReference type="EMBL" id="CUV20556.1"/>
    </source>
</evidence>
<dbReference type="AlphaFoldDB" id="A0A0S4UEB3"/>
<sequence>MLRDRCELHASPVEQALRCLQTHAFRLRTLCQLFKRHGSQRNASTQAALGLFLNGREDVGHPQHPARGDSRAALPGLYRVAGSDCRLRRVRAARCEVGFDECRLARGQFLFHRALPGSGPEAPAVEKLAVCAALAGHFEPTSTKYSAHVAASNTSSVALSQRSRSTTRARLSVQSVRCPQPSLVTGDG</sequence>
<accession>A0A0S4UEB3</accession>
<dbReference type="EMBL" id="LN899821">
    <property type="protein sequence ID" value="CUV20556.1"/>
    <property type="molecule type" value="Genomic_DNA"/>
</dbReference>
<organism evidence="1">
    <name type="scientific">Ralstonia solanacearum</name>
    <name type="common">Pseudomonas solanacearum</name>
    <dbReference type="NCBI Taxonomy" id="305"/>
    <lineage>
        <taxon>Bacteria</taxon>
        <taxon>Pseudomonadati</taxon>
        <taxon>Pseudomonadota</taxon>
        <taxon>Betaproteobacteria</taxon>
        <taxon>Burkholderiales</taxon>
        <taxon>Burkholderiaceae</taxon>
        <taxon>Ralstonia</taxon>
        <taxon>Ralstonia solanacearum species complex</taxon>
    </lineage>
</organism>
<reference evidence="1" key="1">
    <citation type="submission" date="2015-10" db="EMBL/GenBank/DDBJ databases">
        <authorList>
            <person name="Gilbert D.G."/>
        </authorList>
    </citation>
    <scope>NUCLEOTIDE SEQUENCE</scope>
    <source>
        <strain evidence="1">Phyl III-seqv23</strain>
    </source>
</reference>